<feature type="transmembrane region" description="Helical" evidence="9">
    <location>
        <begin position="49"/>
        <end position="70"/>
    </location>
</feature>
<dbReference type="GO" id="GO:0004930">
    <property type="term" value="F:G protein-coupled receptor activity"/>
    <property type="evidence" value="ECO:0007669"/>
    <property type="project" value="UniProtKB-KW"/>
</dbReference>
<keyword evidence="7" id="KW-0675">Receptor</keyword>
<keyword evidence="8" id="KW-0807">Transducer</keyword>
<dbReference type="PANTHER" id="PTHR46272:SF6">
    <property type="entry name" value="G-PROTEIN COUPLED RECEPTOR 139-RELATED"/>
    <property type="match status" value="1"/>
</dbReference>
<evidence type="ECO:0000256" key="2">
    <source>
        <dbReference type="ARBA" id="ARBA00022475"/>
    </source>
</evidence>
<dbReference type="PROSITE" id="PS50262">
    <property type="entry name" value="G_PROTEIN_RECEP_F1_2"/>
    <property type="match status" value="1"/>
</dbReference>
<evidence type="ECO:0000256" key="7">
    <source>
        <dbReference type="ARBA" id="ARBA00023170"/>
    </source>
</evidence>
<comment type="subcellular location">
    <subcellularLocation>
        <location evidence="1">Cell membrane</location>
        <topology evidence="1">Multi-pass membrane protein</topology>
    </subcellularLocation>
</comment>
<evidence type="ECO:0000259" key="10">
    <source>
        <dbReference type="PROSITE" id="PS50262"/>
    </source>
</evidence>
<keyword evidence="2" id="KW-1003">Cell membrane</keyword>
<dbReference type="AlphaFoldDB" id="A0A444UJK9"/>
<dbReference type="Proteomes" id="UP000289886">
    <property type="component" value="Unassembled WGS sequence"/>
</dbReference>
<comment type="caution">
    <text evidence="11">The sequence shown here is derived from an EMBL/GenBank/DDBJ whole genome shotgun (WGS) entry which is preliminary data.</text>
</comment>
<feature type="domain" description="G-protein coupled receptors family 1 profile" evidence="10">
    <location>
        <begin position="1"/>
        <end position="260"/>
    </location>
</feature>
<dbReference type="InterPro" id="IPR000276">
    <property type="entry name" value="GPCR_Rhodpsn"/>
</dbReference>
<proteinExistence type="predicted"/>
<dbReference type="PANTHER" id="PTHR46272">
    <property type="entry name" value="G_PROTEIN_RECEP_F1_2 DOMAIN-CONTAINING PROTEIN"/>
    <property type="match status" value="1"/>
</dbReference>
<organism evidence="11 12">
    <name type="scientific">Acipenser ruthenus</name>
    <name type="common">Sterlet sturgeon</name>
    <dbReference type="NCBI Taxonomy" id="7906"/>
    <lineage>
        <taxon>Eukaryota</taxon>
        <taxon>Metazoa</taxon>
        <taxon>Chordata</taxon>
        <taxon>Craniata</taxon>
        <taxon>Vertebrata</taxon>
        <taxon>Euteleostomi</taxon>
        <taxon>Actinopterygii</taxon>
        <taxon>Chondrostei</taxon>
        <taxon>Acipenseriformes</taxon>
        <taxon>Acipenseridae</taxon>
        <taxon>Acipenser</taxon>
    </lineage>
</organism>
<feature type="transmembrane region" description="Helical" evidence="9">
    <location>
        <begin position="237"/>
        <end position="263"/>
    </location>
</feature>
<feature type="transmembrane region" description="Helical" evidence="9">
    <location>
        <begin position="149"/>
        <end position="175"/>
    </location>
</feature>
<keyword evidence="6 9" id="KW-0472">Membrane</keyword>
<dbReference type="InterPro" id="IPR052477">
    <property type="entry name" value="Orphan_GPCR1"/>
</dbReference>
<reference evidence="11 12" key="1">
    <citation type="submission" date="2019-01" db="EMBL/GenBank/DDBJ databases">
        <title>Draft Genome and Complete Hox-Cluster Characterization of the Sterlet Sturgeon (Acipenser ruthenus).</title>
        <authorList>
            <person name="Wei Q."/>
        </authorList>
    </citation>
    <scope>NUCLEOTIDE SEQUENCE [LARGE SCALE GENOMIC DNA]</scope>
    <source>
        <strain evidence="11">WHYD16114868_AA</strain>
        <tissue evidence="11">Blood</tissue>
    </source>
</reference>
<keyword evidence="5" id="KW-0297">G-protein coupled receptor</keyword>
<dbReference type="EMBL" id="SCEB01214444">
    <property type="protein sequence ID" value="RXM35349.1"/>
    <property type="molecule type" value="Genomic_DNA"/>
</dbReference>
<evidence type="ECO:0000313" key="12">
    <source>
        <dbReference type="Proteomes" id="UP000289886"/>
    </source>
</evidence>
<feature type="transmembrane region" description="Helical" evidence="9">
    <location>
        <begin position="7"/>
        <end position="29"/>
    </location>
</feature>
<evidence type="ECO:0000256" key="9">
    <source>
        <dbReference type="SAM" id="Phobius"/>
    </source>
</evidence>
<dbReference type="GO" id="GO:0005886">
    <property type="term" value="C:plasma membrane"/>
    <property type="evidence" value="ECO:0007669"/>
    <property type="project" value="UniProtKB-SubCell"/>
</dbReference>
<feature type="transmembrane region" description="Helical" evidence="9">
    <location>
        <begin position="91"/>
        <end position="113"/>
    </location>
</feature>
<keyword evidence="4 9" id="KW-1133">Transmembrane helix</keyword>
<accession>A0A444UJK9</accession>
<evidence type="ECO:0000256" key="4">
    <source>
        <dbReference type="ARBA" id="ARBA00022989"/>
    </source>
</evidence>
<dbReference type="Pfam" id="PF00001">
    <property type="entry name" value="7tm_1"/>
    <property type="match status" value="1"/>
</dbReference>
<evidence type="ECO:0000256" key="1">
    <source>
        <dbReference type="ARBA" id="ARBA00004651"/>
    </source>
</evidence>
<feature type="transmembrane region" description="Helical" evidence="9">
    <location>
        <begin position="196"/>
        <end position="217"/>
    </location>
</feature>
<evidence type="ECO:0000256" key="6">
    <source>
        <dbReference type="ARBA" id="ARBA00023136"/>
    </source>
</evidence>
<sequence length="287" mass="32797">MELSKSTVYYINAMSVANILLVLSITVFRDIFYFNIDGLISWPNVFCCIANWVYFFAVYSVSWLTVAFTFDRYVLVCCSSLKIRYCTVKTTAIVITGVYMVSLVAALPAAFMYKMQPSNSTYNSSLICTLRKDLDTVSFLGVYEYSQTIFWNILPLALVVFFNSLTAYFVYLSSLARRALKGDGKEDPEVAKRKRAIILLVIISFAFVVHNTPKMIIKVVERLGYLSNFDRNNYAHPVAITRIVANMLIISCNFTNLCLFSLAMPRFRQEFRRGAVYILSPFCKLIK</sequence>
<keyword evidence="12" id="KW-1185">Reference proteome</keyword>
<evidence type="ECO:0000256" key="3">
    <source>
        <dbReference type="ARBA" id="ARBA00022692"/>
    </source>
</evidence>
<gene>
    <name evidence="11" type="ORF">EOD39_13109</name>
</gene>
<keyword evidence="3 9" id="KW-0812">Transmembrane</keyword>
<evidence type="ECO:0000256" key="8">
    <source>
        <dbReference type="ARBA" id="ARBA00023224"/>
    </source>
</evidence>
<dbReference type="SUPFAM" id="SSF81321">
    <property type="entry name" value="Family A G protein-coupled receptor-like"/>
    <property type="match status" value="1"/>
</dbReference>
<protein>
    <recommendedName>
        <fullName evidence="10">G-protein coupled receptors family 1 profile domain-containing protein</fullName>
    </recommendedName>
</protein>
<dbReference type="PRINTS" id="PR00237">
    <property type="entry name" value="GPCRRHODOPSN"/>
</dbReference>
<dbReference type="Gene3D" id="1.20.1070.10">
    <property type="entry name" value="Rhodopsin 7-helix transmembrane proteins"/>
    <property type="match status" value="1"/>
</dbReference>
<evidence type="ECO:0000313" key="11">
    <source>
        <dbReference type="EMBL" id="RXM35349.1"/>
    </source>
</evidence>
<evidence type="ECO:0000256" key="5">
    <source>
        <dbReference type="ARBA" id="ARBA00023040"/>
    </source>
</evidence>
<dbReference type="InterPro" id="IPR017452">
    <property type="entry name" value="GPCR_Rhodpsn_7TM"/>
</dbReference>
<name>A0A444UJK9_ACIRT</name>